<feature type="region of interest" description="Disordered" evidence="1">
    <location>
        <begin position="197"/>
        <end position="217"/>
    </location>
</feature>
<gene>
    <name evidence="2" type="ORF">JI435_015800</name>
</gene>
<feature type="region of interest" description="Disordered" evidence="1">
    <location>
        <begin position="1"/>
        <end position="24"/>
    </location>
</feature>
<dbReference type="Proteomes" id="UP000663193">
    <property type="component" value="Chromosome 6"/>
</dbReference>
<feature type="compositionally biased region" description="Acidic residues" evidence="1">
    <location>
        <begin position="1"/>
        <end position="11"/>
    </location>
</feature>
<proteinExistence type="predicted"/>
<feature type="region of interest" description="Disordered" evidence="1">
    <location>
        <begin position="36"/>
        <end position="55"/>
    </location>
</feature>
<reference evidence="3" key="1">
    <citation type="journal article" date="2021" name="BMC Genomics">
        <title>Chromosome-level genome assembly and manually-curated proteome of model necrotroph Parastagonospora nodorum Sn15 reveals a genome-wide trove of candidate effector homologs, and redundancy of virulence-related functions within an accessory chromosome.</title>
        <authorList>
            <person name="Bertazzoni S."/>
            <person name="Jones D.A.B."/>
            <person name="Phan H.T."/>
            <person name="Tan K.-C."/>
            <person name="Hane J.K."/>
        </authorList>
    </citation>
    <scope>NUCLEOTIDE SEQUENCE [LARGE SCALE GENOMIC DNA]</scope>
    <source>
        <strain evidence="3">SN15 / ATCC MYA-4574 / FGSC 10173)</strain>
    </source>
</reference>
<dbReference type="AlphaFoldDB" id="A0A7U2F1M1"/>
<organism evidence="2 3">
    <name type="scientific">Phaeosphaeria nodorum (strain SN15 / ATCC MYA-4574 / FGSC 10173)</name>
    <name type="common">Glume blotch fungus</name>
    <name type="synonym">Parastagonospora nodorum</name>
    <dbReference type="NCBI Taxonomy" id="321614"/>
    <lineage>
        <taxon>Eukaryota</taxon>
        <taxon>Fungi</taxon>
        <taxon>Dikarya</taxon>
        <taxon>Ascomycota</taxon>
        <taxon>Pezizomycotina</taxon>
        <taxon>Dothideomycetes</taxon>
        <taxon>Pleosporomycetidae</taxon>
        <taxon>Pleosporales</taxon>
        <taxon>Pleosporineae</taxon>
        <taxon>Phaeosphaeriaceae</taxon>
        <taxon>Parastagonospora</taxon>
    </lineage>
</organism>
<dbReference type="InterPro" id="IPR011011">
    <property type="entry name" value="Znf_FYVE_PHD"/>
</dbReference>
<sequence length="415" mass="45513">MVVLVDLDDEPPSPRAPRAPGFIRDMKPLHHSLAPTAAETDDSAPGPNERPNPNVNGFSAALSCYPIVRQLASQLDLNTLHDLSRTCRQFRANLLEYRDQLVKHTLHCCNEQDDTATKLASRSEPQFNLSPSRTLTSGRVGKCARDMVGECQRCGVVVCRNCTMKPPATPIIRARHRRLCRTCNKAPLPLLLAAYKQRSPSSDSPSPPGSPHSRAVELDQSRSFTAPAFERTPCNCDNVVWLCAPCGKDLRNADTMYVRAWSWRTTYSYYLGGVGTGAGEGNEGVECGRGSACLGARVVEHETCEQDILDALAAADASPEAGERWRGTSYLAQEIEGIGGVLKVKHKKQVRVGECVKLYEDEREKAVQYLEREVTGKLRSWCSWCERIVLGEKDKADIAGHPISSGSSSTSSRSS</sequence>
<dbReference type="OrthoDB" id="5288318at2759"/>
<name>A0A7U2F1M1_PHANO</name>
<evidence type="ECO:0000256" key="1">
    <source>
        <dbReference type="SAM" id="MobiDB-lite"/>
    </source>
</evidence>
<dbReference type="EMBL" id="CP069028">
    <property type="protein sequence ID" value="QRC96682.1"/>
    <property type="molecule type" value="Genomic_DNA"/>
</dbReference>
<accession>A0A7U2F1M1</accession>
<dbReference type="VEuPathDB" id="FungiDB:JI435_015800"/>
<protein>
    <recommendedName>
        <fullName evidence="4">F-box domain-containing protein</fullName>
    </recommendedName>
</protein>
<keyword evidence="3" id="KW-1185">Reference proteome</keyword>
<evidence type="ECO:0008006" key="4">
    <source>
        <dbReference type="Google" id="ProtNLM"/>
    </source>
</evidence>
<evidence type="ECO:0000313" key="2">
    <source>
        <dbReference type="EMBL" id="QRC96682.1"/>
    </source>
</evidence>
<evidence type="ECO:0000313" key="3">
    <source>
        <dbReference type="Proteomes" id="UP000663193"/>
    </source>
</evidence>
<dbReference type="SUPFAM" id="SSF57903">
    <property type="entry name" value="FYVE/PHD zinc finger"/>
    <property type="match status" value="1"/>
</dbReference>